<name>A0A2K2G455_9SPHN</name>
<sequence length="753" mass="81427">MGDFRKLLTGFLAGEIDPMLHGRVETDQYTYGLSTCENFVPTNEGPIVKRPGFEYICDADDTASWLGAFRFSINQEYLIEWGEQKARFFTLGGRIETAPGIPFEVTTPYAAGDAPQLSTVQSYDRLYIDHGSHHPASLTRTSAVTFTHAPQEFLNGPFKDRNADKGVTVQASAATGAAITLTANSAIFLPGHVGALFQVEAMDYATVKAWEAGMDSVAVGTQIRSDGKIYRCTSTGGGNRTGTNPPTHTEGAEWDGLGGKDINDKGPYGVLWEYLHDRFGQVLITAVAGSGLTCTATVQRRLPDQVTTVPTYRWSHALFSDVEGWPSLVGIWQGRQLHFRIFELAASVVGDYGGGRVNFQSYTDAGTLAADLAFRRTMSTENPPLWVAADRKLLVGTADKELLIGPLNSAQAVAGDNISLEPQSFYGSEAVRPLQIGTQTLFVERGGRRLRGAGYDIGQDRYVPEDLTSGARHVTMSGVNWLAHQRIPRAMVYAGREDGQIIAHASTRLEVKGFSRIVPGGDARVICGQVIVGADGKSDELWVLVERQRADGLKREIWRQWAWRELGEDQRAAFFVDCGTQFTAAAGQSTFTGFMHLAGQAIAVLAAGGVIEGVTVAADGSFVLPETSVPAEPYTLTVGLGYTALAVTLRPNIDTRNGPSQGLKQRVRKVVMRVLETLGIRVGDYAGGDLEHVIERPVGAQMDNAIPVFTGDTPGTISSDMTRDGRVRWVSSDPLPAIINAAMLSLELDEDDA</sequence>
<dbReference type="Proteomes" id="UP000236327">
    <property type="component" value="Unassembled WGS sequence"/>
</dbReference>
<comment type="caution">
    <text evidence="2">The sequence shown here is derived from an EMBL/GenBank/DDBJ whole genome shotgun (WGS) entry which is preliminary data.</text>
</comment>
<gene>
    <name evidence="2" type="ORF">A8V01_14675</name>
</gene>
<evidence type="ECO:0000313" key="2">
    <source>
        <dbReference type="EMBL" id="PNU05807.1"/>
    </source>
</evidence>
<evidence type="ECO:0000256" key="1">
    <source>
        <dbReference type="SAM" id="MobiDB-lite"/>
    </source>
</evidence>
<organism evidence="2 3">
    <name type="scientific">Novosphingobium guangzhouense</name>
    <dbReference type="NCBI Taxonomy" id="1850347"/>
    <lineage>
        <taxon>Bacteria</taxon>
        <taxon>Pseudomonadati</taxon>
        <taxon>Pseudomonadota</taxon>
        <taxon>Alphaproteobacteria</taxon>
        <taxon>Sphingomonadales</taxon>
        <taxon>Sphingomonadaceae</taxon>
        <taxon>Novosphingobium</taxon>
    </lineage>
</organism>
<keyword evidence="3" id="KW-1185">Reference proteome</keyword>
<accession>A0A2K2G455</accession>
<feature type="region of interest" description="Disordered" evidence="1">
    <location>
        <begin position="234"/>
        <end position="258"/>
    </location>
</feature>
<dbReference type="EMBL" id="LYMM01000022">
    <property type="protein sequence ID" value="PNU05807.1"/>
    <property type="molecule type" value="Genomic_DNA"/>
</dbReference>
<dbReference type="AlphaFoldDB" id="A0A2K2G455"/>
<dbReference type="OrthoDB" id="5438497at2"/>
<reference evidence="2 3" key="1">
    <citation type="submission" date="2016-05" db="EMBL/GenBank/DDBJ databases">
        <title>Complete genome sequence of Novosphingobium guangzhouense SA925(T).</title>
        <authorList>
            <person name="Sha S."/>
        </authorList>
    </citation>
    <scope>NUCLEOTIDE SEQUENCE [LARGE SCALE GENOMIC DNA]</scope>
    <source>
        <strain evidence="2 3">SA925</strain>
    </source>
</reference>
<dbReference type="RefSeq" id="WP_103095013.1">
    <property type="nucleotide sequence ID" value="NZ_LYMM01000022.1"/>
</dbReference>
<evidence type="ECO:0008006" key="4">
    <source>
        <dbReference type="Google" id="ProtNLM"/>
    </source>
</evidence>
<evidence type="ECO:0000313" key="3">
    <source>
        <dbReference type="Proteomes" id="UP000236327"/>
    </source>
</evidence>
<protein>
    <recommendedName>
        <fullName evidence="4">Ubiquitin-activating enzyme E1 FCCH domain-containing protein</fullName>
    </recommendedName>
</protein>
<proteinExistence type="predicted"/>